<dbReference type="eggNOG" id="arCOG06404">
    <property type="taxonomic scope" value="Archaea"/>
</dbReference>
<sequence length="158" mass="17488">MAERVTSEGVRTVDTVLERYGSTNRPQLRVTDPDAVPTGEVVRLVVDETEYRARVEEDASGHAVIRGAFESPRLARAPGEGENHLRAWLSERDLDYGRTIHLDVVTPEYKYGVRAPGERATYAATEAPDGGLASIARDLDARRRIARQKSGMSRKAAR</sequence>
<dbReference type="RefSeq" id="WP_021780671.1">
    <property type="nucleotide sequence ID" value="NZ_BATA01000079.1"/>
</dbReference>
<dbReference type="InterPro" id="IPR055536">
    <property type="entry name" value="DUF7112"/>
</dbReference>
<dbReference type="Pfam" id="PF23424">
    <property type="entry name" value="DUF7112"/>
    <property type="match status" value="1"/>
</dbReference>
<dbReference type="EMBL" id="BATA01000079">
    <property type="protein sequence ID" value="GAD53595.1"/>
    <property type="molecule type" value="Genomic_DNA"/>
</dbReference>
<keyword evidence="2" id="KW-1185">Reference proteome</keyword>
<dbReference type="AlphaFoldDB" id="U2YX16"/>
<dbReference type="Proteomes" id="UP000016986">
    <property type="component" value="Unassembled WGS sequence"/>
</dbReference>
<reference evidence="1 2" key="1">
    <citation type="submission" date="2013-09" db="EMBL/GenBank/DDBJ databases">
        <title>Whole genome sequencing of Halarchaeum acidiphilum strain MH1-52-1.</title>
        <authorList>
            <person name="Shimane Y."/>
            <person name="Minegishi H."/>
            <person name="Nishi S."/>
            <person name="Echigo A."/>
            <person name="Shuto A."/>
            <person name="Konishi M."/>
            <person name="Ito T."/>
            <person name="Ohkuma M."/>
            <person name="Ohta Y."/>
            <person name="Nagano Y."/>
            <person name="Tsubouchi T."/>
            <person name="Mori K."/>
            <person name="Usui K."/>
            <person name="Kamekura M."/>
            <person name="Usami R."/>
            <person name="Takaki Y."/>
            <person name="Hatada Y."/>
        </authorList>
    </citation>
    <scope>NUCLEOTIDE SEQUENCE [LARGE SCALE GENOMIC DNA]</scope>
    <source>
        <strain evidence="1 2">JCM 16109</strain>
    </source>
</reference>
<organism evidence="1 2">
    <name type="scientific">Halarchaeum acidiphilum MH1-52-1</name>
    <dbReference type="NCBI Taxonomy" id="1261545"/>
    <lineage>
        <taxon>Archaea</taxon>
        <taxon>Methanobacteriati</taxon>
        <taxon>Methanobacteriota</taxon>
        <taxon>Stenosarchaea group</taxon>
        <taxon>Halobacteria</taxon>
        <taxon>Halobacteriales</taxon>
        <taxon>Halobacteriaceae</taxon>
    </lineage>
</organism>
<evidence type="ECO:0000313" key="2">
    <source>
        <dbReference type="Proteomes" id="UP000016986"/>
    </source>
</evidence>
<protein>
    <submittedName>
        <fullName evidence="1">Uncharacterized protein</fullName>
    </submittedName>
</protein>
<name>U2YX16_9EURY</name>
<comment type="caution">
    <text evidence="1">The sequence shown here is derived from an EMBL/GenBank/DDBJ whole genome shotgun (WGS) entry which is preliminary data.</text>
</comment>
<gene>
    <name evidence="1" type="ORF">MBEHAL_2355</name>
</gene>
<evidence type="ECO:0000313" key="1">
    <source>
        <dbReference type="EMBL" id="GAD53595.1"/>
    </source>
</evidence>
<proteinExistence type="predicted"/>
<dbReference type="OrthoDB" id="198318at2157"/>
<accession>U2YX16</accession>